<evidence type="ECO:0000256" key="6">
    <source>
        <dbReference type="ARBA" id="ARBA00023136"/>
    </source>
</evidence>
<feature type="transmembrane region" description="Helical" evidence="7">
    <location>
        <begin position="268"/>
        <end position="285"/>
    </location>
</feature>
<feature type="transmembrane region" description="Helical" evidence="7">
    <location>
        <begin position="72"/>
        <end position="96"/>
    </location>
</feature>
<keyword evidence="6 7" id="KW-0472">Membrane</keyword>
<dbReference type="PROSITE" id="PS50928">
    <property type="entry name" value="ABC_TM1"/>
    <property type="match status" value="1"/>
</dbReference>
<dbReference type="Proteomes" id="UP000275368">
    <property type="component" value="Chromosome"/>
</dbReference>
<keyword evidence="3" id="KW-1003">Cell membrane</keyword>
<dbReference type="AlphaFoldDB" id="A0A3G9INR4"/>
<comment type="subcellular location">
    <subcellularLocation>
        <location evidence="1 7">Cell membrane</location>
        <topology evidence="1 7">Multi-pass membrane protein</topology>
    </subcellularLocation>
</comment>
<name>A0A3G9INR4_9BACL</name>
<accession>A0A3G9INR4</accession>
<evidence type="ECO:0000256" key="5">
    <source>
        <dbReference type="ARBA" id="ARBA00022989"/>
    </source>
</evidence>
<proteinExistence type="inferred from homology"/>
<dbReference type="GO" id="GO:0005886">
    <property type="term" value="C:plasma membrane"/>
    <property type="evidence" value="ECO:0007669"/>
    <property type="project" value="UniProtKB-SubCell"/>
</dbReference>
<dbReference type="InterPro" id="IPR035906">
    <property type="entry name" value="MetI-like_sf"/>
</dbReference>
<keyword evidence="4 7" id="KW-0812">Transmembrane</keyword>
<evidence type="ECO:0000256" key="1">
    <source>
        <dbReference type="ARBA" id="ARBA00004651"/>
    </source>
</evidence>
<organism evidence="8 9">
    <name type="scientific">Paenibacillus baekrokdamisoli</name>
    <dbReference type="NCBI Taxonomy" id="1712516"/>
    <lineage>
        <taxon>Bacteria</taxon>
        <taxon>Bacillati</taxon>
        <taxon>Bacillota</taxon>
        <taxon>Bacilli</taxon>
        <taxon>Bacillales</taxon>
        <taxon>Paenibacillaceae</taxon>
        <taxon>Paenibacillus</taxon>
    </lineage>
</organism>
<dbReference type="SUPFAM" id="SSF161098">
    <property type="entry name" value="MetI-like"/>
    <property type="match status" value="1"/>
</dbReference>
<feature type="transmembrane region" description="Helical" evidence="7">
    <location>
        <begin position="140"/>
        <end position="160"/>
    </location>
</feature>
<dbReference type="Pfam" id="PF00528">
    <property type="entry name" value="BPD_transp_1"/>
    <property type="match status" value="1"/>
</dbReference>
<dbReference type="GO" id="GO:0055085">
    <property type="term" value="P:transmembrane transport"/>
    <property type="evidence" value="ECO:0007669"/>
    <property type="project" value="InterPro"/>
</dbReference>
<evidence type="ECO:0000256" key="3">
    <source>
        <dbReference type="ARBA" id="ARBA00022475"/>
    </source>
</evidence>
<dbReference type="CDD" id="cd06261">
    <property type="entry name" value="TM_PBP2"/>
    <property type="match status" value="1"/>
</dbReference>
<comment type="similarity">
    <text evidence="7">Belongs to the binding-protein-dependent transport system permease family.</text>
</comment>
<dbReference type="PANTHER" id="PTHR43744">
    <property type="entry name" value="ABC TRANSPORTER PERMEASE PROTEIN MG189-RELATED-RELATED"/>
    <property type="match status" value="1"/>
</dbReference>
<sequence length="300" mass="34113">MNKRSGVDWAFDLCNWLFMSLFVLCCIYPFYYILINSVSDPSLAIRGVYLLPVGFTLKTYAKLFVLQDISNAFFISTLRAVLGTVITVFCSSFFAYLVTQRDLILRKWIYRFVVMTMYLNAGLIPWYITMKELGLKNNFLIYIIPGAVGAFFVILIKTYIEQIPPSLAESGMMDGAGHVTLFTRIIFPLSMPIIATVALFTAVAQWNSWVDNLFLVSHPKLQTLQLLLYNYLSQTESLATEASMRMMSQQSNQSYKAAFMITPQSVKMTITMIVTVPILFVYPFLQKYFVKGIMLGAVKG</sequence>
<reference evidence="8 9" key="1">
    <citation type="submission" date="2018-11" db="EMBL/GenBank/DDBJ databases">
        <title>Complete genome sequence of Paenibacillus baekrokdamisoli strain KCTC 33723.</title>
        <authorList>
            <person name="Kang S.W."/>
            <person name="Lee K.C."/>
            <person name="Kim K.K."/>
            <person name="Kim J.S."/>
            <person name="Kim D.S."/>
            <person name="Ko S.H."/>
            <person name="Yang S.H."/>
            <person name="Lee J.S."/>
        </authorList>
    </citation>
    <scope>NUCLEOTIDE SEQUENCE [LARGE SCALE GENOMIC DNA]</scope>
    <source>
        <strain evidence="8 9">KCTC 33723</strain>
    </source>
</reference>
<keyword evidence="2 7" id="KW-0813">Transport</keyword>
<dbReference type="InterPro" id="IPR000515">
    <property type="entry name" value="MetI-like"/>
</dbReference>
<dbReference type="Gene3D" id="1.10.3720.10">
    <property type="entry name" value="MetI-like"/>
    <property type="match status" value="1"/>
</dbReference>
<evidence type="ECO:0000256" key="4">
    <source>
        <dbReference type="ARBA" id="ARBA00022692"/>
    </source>
</evidence>
<feature type="transmembrane region" description="Helical" evidence="7">
    <location>
        <begin position="16"/>
        <end position="35"/>
    </location>
</feature>
<dbReference type="EMBL" id="AP019308">
    <property type="protein sequence ID" value="BBH20517.1"/>
    <property type="molecule type" value="Genomic_DNA"/>
</dbReference>
<protein>
    <submittedName>
        <fullName evidence="8">Sugar ABC transporter permease</fullName>
    </submittedName>
</protein>
<keyword evidence="9" id="KW-1185">Reference proteome</keyword>
<dbReference type="PANTHER" id="PTHR43744:SF9">
    <property type="entry name" value="POLYGALACTURONAN_RHAMNOGALACTURONAN TRANSPORT SYSTEM PERMEASE PROTEIN YTCP"/>
    <property type="match status" value="1"/>
</dbReference>
<evidence type="ECO:0000313" key="8">
    <source>
        <dbReference type="EMBL" id="BBH20517.1"/>
    </source>
</evidence>
<evidence type="ECO:0000256" key="7">
    <source>
        <dbReference type="RuleBase" id="RU363032"/>
    </source>
</evidence>
<keyword evidence="5 7" id="KW-1133">Transmembrane helix</keyword>
<gene>
    <name evidence="8" type="ORF">Back11_18620</name>
</gene>
<dbReference type="OrthoDB" id="157184at2"/>
<evidence type="ECO:0000256" key="2">
    <source>
        <dbReference type="ARBA" id="ARBA00022448"/>
    </source>
</evidence>
<evidence type="ECO:0000313" key="9">
    <source>
        <dbReference type="Proteomes" id="UP000275368"/>
    </source>
</evidence>
<dbReference type="RefSeq" id="WP_125655613.1">
    <property type="nucleotide sequence ID" value="NZ_AP019308.1"/>
</dbReference>
<dbReference type="KEGG" id="pbk:Back11_18620"/>
<feature type="transmembrane region" description="Helical" evidence="7">
    <location>
        <begin position="108"/>
        <end position="128"/>
    </location>
</feature>
<feature type="transmembrane region" description="Helical" evidence="7">
    <location>
        <begin position="181"/>
        <end position="206"/>
    </location>
</feature>